<keyword evidence="1" id="KW-0812">Transmembrane</keyword>
<gene>
    <name evidence="2" type="ORF">CSSPJE1EN1_LOCUS7445</name>
</gene>
<evidence type="ECO:0000313" key="2">
    <source>
        <dbReference type="EMBL" id="CAK9261967.1"/>
    </source>
</evidence>
<evidence type="ECO:0000256" key="1">
    <source>
        <dbReference type="SAM" id="Phobius"/>
    </source>
</evidence>
<dbReference type="Proteomes" id="UP001497444">
    <property type="component" value="Chromosome 14"/>
</dbReference>
<keyword evidence="1" id="KW-0472">Membrane</keyword>
<reference evidence="2" key="1">
    <citation type="submission" date="2024-02" db="EMBL/GenBank/DDBJ databases">
        <authorList>
            <consortium name="ELIXIR-Norway"/>
            <consortium name="Elixir Norway"/>
        </authorList>
    </citation>
    <scope>NUCLEOTIDE SEQUENCE</scope>
</reference>
<dbReference type="EMBL" id="OZ020109">
    <property type="protein sequence ID" value="CAK9261967.1"/>
    <property type="molecule type" value="Genomic_DNA"/>
</dbReference>
<organism evidence="2 3">
    <name type="scientific">Sphagnum jensenii</name>
    <dbReference type="NCBI Taxonomy" id="128206"/>
    <lineage>
        <taxon>Eukaryota</taxon>
        <taxon>Viridiplantae</taxon>
        <taxon>Streptophyta</taxon>
        <taxon>Embryophyta</taxon>
        <taxon>Bryophyta</taxon>
        <taxon>Sphagnophytina</taxon>
        <taxon>Sphagnopsida</taxon>
        <taxon>Sphagnales</taxon>
        <taxon>Sphagnaceae</taxon>
        <taxon>Sphagnum</taxon>
    </lineage>
</organism>
<feature type="transmembrane region" description="Helical" evidence="1">
    <location>
        <begin position="41"/>
        <end position="58"/>
    </location>
</feature>
<accession>A0ABP0W5A1</accession>
<name>A0ABP0W5A1_9BRYO</name>
<proteinExistence type="predicted"/>
<protein>
    <submittedName>
        <fullName evidence="2">Uncharacterized protein</fullName>
    </submittedName>
</protein>
<keyword evidence="1" id="KW-1133">Transmembrane helix</keyword>
<keyword evidence="3" id="KW-1185">Reference proteome</keyword>
<sequence>MTNREASVRVSEAHARRIIDSDHGNDNGIIFCVFAMRMMPVFGLLLSILLLPTFIFILEEGDLCSAVHPEGHSHLLKSKSSSSCSNRSIRSDPVTSSGVLNVCTSVMAIEQGRPAQEQTVESYLKFNGFVVTRLIDLYANVGA</sequence>
<evidence type="ECO:0000313" key="3">
    <source>
        <dbReference type="Proteomes" id="UP001497444"/>
    </source>
</evidence>